<feature type="compositionally biased region" description="Low complexity" evidence="1">
    <location>
        <begin position="173"/>
        <end position="184"/>
    </location>
</feature>
<dbReference type="InterPro" id="IPR025322">
    <property type="entry name" value="PADRE_dom"/>
</dbReference>
<dbReference type="EMBL" id="GCHU01001614">
    <property type="protein sequence ID" value="JAG89392.1"/>
    <property type="molecule type" value="Transcribed_RNA"/>
</dbReference>
<name>A0A0C9S984_9CONI</name>
<dbReference type="AlphaFoldDB" id="A0A0C9S984"/>
<evidence type="ECO:0000313" key="2">
    <source>
        <dbReference type="EMBL" id="JAG89392.1"/>
    </source>
</evidence>
<reference evidence="2" key="1">
    <citation type="submission" date="2015-02" db="EMBL/GenBank/DDBJ databases">
        <title>A transcriptome of Wollemia nobilis - a relic of Gondwana.</title>
        <authorList>
            <person name="Chia J.Y."/>
            <person name="Leong Y.S."/>
            <person name="Abdul Karim S."/>
            <person name="Wan Azmi N."/>
            <person name="Hercus R."/>
            <person name="Croft L."/>
        </authorList>
    </citation>
    <scope>NUCLEOTIDE SEQUENCE</scope>
    <source>
        <strain evidence="2">MaeBrown</strain>
        <tissue evidence="2">Leaf</tissue>
    </source>
</reference>
<feature type="region of interest" description="Disordered" evidence="1">
    <location>
        <begin position="163"/>
        <end position="184"/>
    </location>
</feature>
<organism evidence="2">
    <name type="scientific">Wollemia nobilis</name>
    <dbReference type="NCBI Taxonomy" id="56998"/>
    <lineage>
        <taxon>Eukaryota</taxon>
        <taxon>Viridiplantae</taxon>
        <taxon>Streptophyta</taxon>
        <taxon>Embryophyta</taxon>
        <taxon>Tracheophyta</taxon>
        <taxon>Spermatophyta</taxon>
        <taxon>Pinopsida</taxon>
        <taxon>Pinidae</taxon>
        <taxon>Conifers II</taxon>
        <taxon>Araucariales</taxon>
        <taxon>Araucariaceae</taxon>
        <taxon>Wollemia</taxon>
    </lineage>
</organism>
<protein>
    <submittedName>
        <fullName evidence="2">TSA: Wollemia nobilis Ref_Wollemi_Transcript_1629_832 transcribed RNA sequence</fullName>
    </submittedName>
</protein>
<accession>A0A0C9S984</accession>
<evidence type="ECO:0000256" key="1">
    <source>
        <dbReference type="SAM" id="MobiDB-lite"/>
    </source>
</evidence>
<dbReference type="PANTHER" id="PTHR33148">
    <property type="entry name" value="PLASTID MOVEMENT IMPAIRED PROTEIN-RELATED"/>
    <property type="match status" value="1"/>
</dbReference>
<sequence>MGGCMTKGGHIKVLKTDGNLIRVEPPLYAKDIMCDYPNHGIFDAASVTRLGLVLARPLPFHAKLRPSRLYYLVPLPFNNNYNGNNMSDAMAKIQHLSSSFRLGEVSTVSSTMAEEDSDNEGALRVKLRMRKEDAERFISECQAQSQQDLDFVESVVTPLLMKQDNTSHGGHGSASCSSCSTSSGWKPALDTIEELNSDAESIRSSTA</sequence>
<dbReference type="Pfam" id="PF14009">
    <property type="entry name" value="PADRE"/>
    <property type="match status" value="1"/>
</dbReference>
<dbReference type="PANTHER" id="PTHR33148:SF33">
    <property type="entry name" value="DUF4228 DOMAIN PROTEIN"/>
    <property type="match status" value="1"/>
</dbReference>
<proteinExistence type="predicted"/>